<dbReference type="InterPro" id="IPR015813">
    <property type="entry name" value="Pyrv/PenolPyrv_kinase-like_dom"/>
</dbReference>
<feature type="domain" description="PEP-utilising enzyme mobile" evidence="21">
    <location>
        <begin position="148"/>
        <end position="220"/>
    </location>
</feature>
<evidence type="ECO:0000256" key="20">
    <source>
        <dbReference type="PIRSR" id="PIRSR000732-3"/>
    </source>
</evidence>
<evidence type="ECO:0000256" key="8">
    <source>
        <dbReference type="ARBA" id="ARBA00022448"/>
    </source>
</evidence>
<dbReference type="PROSITE" id="PS00742">
    <property type="entry name" value="PEP_ENZYMES_2"/>
    <property type="match status" value="1"/>
</dbReference>
<dbReference type="GO" id="GO:0005737">
    <property type="term" value="C:cytoplasm"/>
    <property type="evidence" value="ECO:0007669"/>
    <property type="project" value="UniProtKB-SubCell"/>
</dbReference>
<feature type="binding site" evidence="19">
    <location>
        <position position="327"/>
    </location>
    <ligand>
        <name>phosphoenolpyruvate</name>
        <dbReference type="ChEBI" id="CHEBI:58702"/>
    </ligand>
</feature>
<dbReference type="PIRSF" id="PIRSF000732">
    <property type="entry name" value="PTS_enzyme_I"/>
    <property type="match status" value="1"/>
</dbReference>
<accession>A0A059Y4K4</accession>
<evidence type="ECO:0000256" key="13">
    <source>
        <dbReference type="ARBA" id="ARBA00022723"/>
    </source>
</evidence>
<sequence length="570" mass="63689">MHIKGIGASKGIAIAKAFKINELPLEILNNSKGVEFETNLFDKAVKQIAEDIQHTIEVATTKEQKEIFGAHLLLAQDPVAAQDIKNAIKDDNKSAIYATNEYFSNMAAVFDSMDDSYMKERAADIRDILRKFLYFFHGIEEPNLSAINKEVIIVAKDLSPSQTVQLDKKFVKGFVTNIGGTTSHTAIMARSMNIPSIVGTNNVLENVNNDDLIALNGSNGTLIINPTENELKEFQKLLDEYNAYLSEIKSLIGKPSVSSDNHKVEIAANIGSIKDVKLVLENDAEAIGLFRTEFLYMDNDHWPTEEEQFEAYKAVVEAMKSKKVVIRTLDIGGDKTLQYFKFPEELNPFLGYRAIRLCLDPKHRDIFMAQLRAIIRASEFGKVAIMFPMITCVNEFIEAKKIYLEAYEQVKLENSRIANVNEIEVGLMMETPAASVLSDQFCKYADFVSIGTNDLIQYSMAADRMNESISYLYQPLNPSILRLVKYVIDGAHKYGKWAGMCGEMAGDSDAVPILLGLGLDEFSVGAGSILKTRKNINSLSFKEMQSLAEKAIKCESEQEVKELLRKSITN</sequence>
<reference evidence="24 25" key="1">
    <citation type="submission" date="2013-04" db="EMBL/GenBank/DDBJ databases">
        <authorList>
            <person name="Lin L."/>
            <person name="Zeng Z."/>
            <person name="Xie J."/>
            <person name="Luo L."/>
            <person name="Yang Z."/>
            <person name="Liang W."/>
            <person name="Lin H."/>
            <person name="Dong C."/>
            <person name="Sun Y."/>
        </authorList>
    </citation>
    <scope>NUCLEOTIDE SEQUENCE [LARGE SCALE GENOMIC DNA]</scope>
    <source>
        <strain evidence="24 25">CQ-W70</strain>
    </source>
</reference>
<protein>
    <recommendedName>
        <fullName evidence="7 17">Phosphoenolpyruvate-protein phosphotransferase</fullName>
        <ecNumber evidence="6 17">2.7.3.9</ecNumber>
    </recommendedName>
    <alternativeName>
        <fullName evidence="16 17">Phosphotransferase system, enzyme I</fullName>
    </alternativeName>
</protein>
<dbReference type="InterPro" id="IPR024692">
    <property type="entry name" value="PTS_EI"/>
</dbReference>
<evidence type="ECO:0000256" key="10">
    <source>
        <dbReference type="ARBA" id="ARBA00022597"/>
    </source>
</evidence>
<evidence type="ECO:0000313" key="25">
    <source>
        <dbReference type="Proteomes" id="UP000027182"/>
    </source>
</evidence>
<evidence type="ECO:0000259" key="22">
    <source>
        <dbReference type="Pfam" id="PF02896"/>
    </source>
</evidence>
<evidence type="ECO:0000256" key="11">
    <source>
        <dbReference type="ARBA" id="ARBA00022679"/>
    </source>
</evidence>
<dbReference type="Pfam" id="PF05524">
    <property type="entry name" value="PEP-utilisers_N"/>
    <property type="match status" value="1"/>
</dbReference>
<comment type="similarity">
    <text evidence="5 17">Belongs to the PEP-utilizing enzyme family.</text>
</comment>
<dbReference type="Gene3D" id="1.10.274.10">
    <property type="entry name" value="PtsI, HPr-binding domain"/>
    <property type="match status" value="1"/>
</dbReference>
<dbReference type="InterPro" id="IPR040442">
    <property type="entry name" value="Pyrv_kinase-like_dom_sf"/>
</dbReference>
<evidence type="ECO:0000256" key="15">
    <source>
        <dbReference type="ARBA" id="ARBA00022842"/>
    </source>
</evidence>
<feature type="binding site" evidence="20">
    <location>
        <position position="454"/>
    </location>
    <ligand>
        <name>Mg(2+)</name>
        <dbReference type="ChEBI" id="CHEBI:18420"/>
    </ligand>
</feature>
<dbReference type="InterPro" id="IPR018274">
    <property type="entry name" value="PEP_util_AS"/>
</dbReference>
<feature type="active site" description="Proton donor" evidence="18">
    <location>
        <position position="501"/>
    </location>
</feature>
<dbReference type="InterPro" id="IPR006318">
    <property type="entry name" value="PTS_EI-like"/>
</dbReference>
<dbReference type="GO" id="GO:0016301">
    <property type="term" value="F:kinase activity"/>
    <property type="evidence" value="ECO:0007669"/>
    <property type="project" value="UniProtKB-KW"/>
</dbReference>
<evidence type="ECO:0000313" key="24">
    <source>
        <dbReference type="EMBL" id="AIA34245.1"/>
    </source>
</evidence>
<dbReference type="Pfam" id="PF02896">
    <property type="entry name" value="PEP-utilizers_C"/>
    <property type="match status" value="1"/>
</dbReference>
<evidence type="ECO:0000256" key="12">
    <source>
        <dbReference type="ARBA" id="ARBA00022683"/>
    </source>
</evidence>
<dbReference type="PANTHER" id="PTHR46244:SF3">
    <property type="entry name" value="PHOSPHOENOLPYRUVATE-PROTEIN PHOSPHOTRANSFERASE"/>
    <property type="match status" value="1"/>
</dbReference>
<dbReference type="GO" id="GO:0009401">
    <property type="term" value="P:phosphoenolpyruvate-dependent sugar phosphotransferase system"/>
    <property type="evidence" value="ECO:0007669"/>
    <property type="project" value="UniProtKB-KW"/>
</dbReference>
<keyword evidence="11 17" id="KW-0808">Transferase</keyword>
<dbReference type="Pfam" id="PF00391">
    <property type="entry name" value="PEP-utilizers"/>
    <property type="match status" value="1"/>
</dbReference>
<dbReference type="InterPro" id="IPR008731">
    <property type="entry name" value="PTS_EIN"/>
</dbReference>
<dbReference type="Proteomes" id="UP000027182">
    <property type="component" value="Chromosome"/>
</dbReference>
<evidence type="ECO:0000256" key="17">
    <source>
        <dbReference type="PIRNR" id="PIRNR000732"/>
    </source>
</evidence>
<dbReference type="PRINTS" id="PR01736">
    <property type="entry name" value="PHPHTRNFRASE"/>
</dbReference>
<feature type="binding site" evidence="19">
    <location>
        <begin position="453"/>
        <end position="454"/>
    </location>
    <ligand>
        <name>phosphoenolpyruvate</name>
        <dbReference type="ChEBI" id="CHEBI:58702"/>
    </ligand>
</feature>
<comment type="cofactor">
    <cofactor evidence="2 17 20">
        <name>Mg(2+)</name>
        <dbReference type="ChEBI" id="CHEBI:18420"/>
    </cofactor>
</comment>
<proteinExistence type="inferred from homology"/>
<evidence type="ECO:0000259" key="23">
    <source>
        <dbReference type="Pfam" id="PF05524"/>
    </source>
</evidence>
<evidence type="ECO:0000256" key="5">
    <source>
        <dbReference type="ARBA" id="ARBA00007837"/>
    </source>
</evidence>
<dbReference type="SUPFAM" id="SSF51621">
    <property type="entry name" value="Phosphoenolpyruvate/pyruvate domain"/>
    <property type="match status" value="1"/>
</dbReference>
<dbReference type="RefSeq" id="WP_013955002.1">
    <property type="nucleotide sequence ID" value="NZ_CP005933.1"/>
</dbReference>
<keyword evidence="14 17" id="KW-0418">Kinase</keyword>
<gene>
    <name evidence="24" type="ORF">K668_03375</name>
</gene>
<dbReference type="EMBL" id="CP005933">
    <property type="protein sequence ID" value="AIA34245.1"/>
    <property type="molecule type" value="Genomic_DNA"/>
</dbReference>
<dbReference type="Gene3D" id="3.20.20.60">
    <property type="entry name" value="Phosphoenolpyruvate-binding domains"/>
    <property type="match status" value="1"/>
</dbReference>
<evidence type="ECO:0000256" key="2">
    <source>
        <dbReference type="ARBA" id="ARBA00001946"/>
    </source>
</evidence>
<dbReference type="GO" id="GO:0008965">
    <property type="term" value="F:phosphoenolpyruvate-protein phosphotransferase activity"/>
    <property type="evidence" value="ECO:0007669"/>
    <property type="project" value="UniProtKB-EC"/>
</dbReference>
<dbReference type="KEGG" id="mbq:K668_03375"/>
<comment type="catalytic activity">
    <reaction evidence="1 17">
        <text>L-histidyl-[protein] + phosphoenolpyruvate = N(pros)-phospho-L-histidyl-[protein] + pyruvate</text>
        <dbReference type="Rhea" id="RHEA:23880"/>
        <dbReference type="Rhea" id="RHEA-COMP:9745"/>
        <dbReference type="Rhea" id="RHEA-COMP:9746"/>
        <dbReference type="ChEBI" id="CHEBI:15361"/>
        <dbReference type="ChEBI" id="CHEBI:29979"/>
        <dbReference type="ChEBI" id="CHEBI:58702"/>
        <dbReference type="ChEBI" id="CHEBI:64837"/>
        <dbReference type="EC" id="2.7.3.9"/>
    </reaction>
</comment>
<feature type="domain" description="Phosphotransferase system enzyme I N-terminal" evidence="23">
    <location>
        <begin position="4"/>
        <end position="121"/>
    </location>
</feature>
<evidence type="ECO:0000256" key="7">
    <source>
        <dbReference type="ARBA" id="ARBA00016544"/>
    </source>
</evidence>
<dbReference type="SUPFAM" id="SSF52009">
    <property type="entry name" value="Phosphohistidine domain"/>
    <property type="match status" value="1"/>
</dbReference>
<dbReference type="InterPro" id="IPR050499">
    <property type="entry name" value="PEP-utilizing_PTS_enzyme"/>
</dbReference>
<evidence type="ECO:0000256" key="3">
    <source>
        <dbReference type="ARBA" id="ARBA00002728"/>
    </source>
</evidence>
<dbReference type="HOGENOM" id="CLU_007308_7_0_14"/>
<keyword evidence="12 17" id="KW-0598">Phosphotransferase system</keyword>
<feature type="binding site" evidence="19">
    <location>
        <position position="291"/>
    </location>
    <ligand>
        <name>phosphoenolpyruvate</name>
        <dbReference type="ChEBI" id="CHEBI:58702"/>
    </ligand>
</feature>
<dbReference type="InterPro" id="IPR008279">
    <property type="entry name" value="PEP-util_enz_mobile_dom"/>
</dbReference>
<dbReference type="PANTHER" id="PTHR46244">
    <property type="entry name" value="PHOSPHOENOLPYRUVATE-PROTEIN PHOSPHOTRANSFERASE"/>
    <property type="match status" value="1"/>
</dbReference>
<evidence type="ECO:0000256" key="16">
    <source>
        <dbReference type="ARBA" id="ARBA00033235"/>
    </source>
</evidence>
<feature type="binding site" evidence="19">
    <location>
        <position position="464"/>
    </location>
    <ligand>
        <name>phosphoenolpyruvate</name>
        <dbReference type="ChEBI" id="CHEBI:58702"/>
    </ligand>
</feature>
<keyword evidence="9 17" id="KW-0963">Cytoplasm</keyword>
<evidence type="ECO:0000259" key="21">
    <source>
        <dbReference type="Pfam" id="PF00391"/>
    </source>
</evidence>
<dbReference type="InterPro" id="IPR023151">
    <property type="entry name" value="PEP_util_CS"/>
</dbReference>
<evidence type="ECO:0000256" key="18">
    <source>
        <dbReference type="PIRSR" id="PIRSR000732-1"/>
    </source>
</evidence>
<dbReference type="GO" id="GO:0046872">
    <property type="term" value="F:metal ion binding"/>
    <property type="evidence" value="ECO:0007669"/>
    <property type="project" value="UniProtKB-KW"/>
</dbReference>
<organism evidence="24 25">
    <name type="scientific">Mycoplasmopsis bovis CQ-W70</name>
    <dbReference type="NCBI Taxonomy" id="1316930"/>
    <lineage>
        <taxon>Bacteria</taxon>
        <taxon>Bacillati</taxon>
        <taxon>Mycoplasmatota</taxon>
        <taxon>Mycoplasmoidales</taxon>
        <taxon>Metamycoplasmataceae</taxon>
        <taxon>Mycoplasmopsis</taxon>
    </lineage>
</organism>
<dbReference type="PROSITE" id="PS00370">
    <property type="entry name" value="PEP_ENZYMES_PHOS_SITE"/>
    <property type="match status" value="1"/>
</dbReference>
<evidence type="ECO:0000256" key="9">
    <source>
        <dbReference type="ARBA" id="ARBA00022490"/>
    </source>
</evidence>
<comment type="subcellular location">
    <subcellularLocation>
        <location evidence="4 17">Cytoplasm</location>
    </subcellularLocation>
</comment>
<feature type="binding site" evidence="20">
    <location>
        <position position="430"/>
    </location>
    <ligand>
        <name>Mg(2+)</name>
        <dbReference type="ChEBI" id="CHEBI:18420"/>
    </ligand>
</feature>
<keyword evidence="13 17" id="KW-0479">Metal-binding</keyword>
<name>A0A059Y4K4_MYCBV</name>
<keyword evidence="24" id="KW-0670">Pyruvate</keyword>
<evidence type="ECO:0000256" key="19">
    <source>
        <dbReference type="PIRSR" id="PIRSR000732-2"/>
    </source>
</evidence>
<comment type="function">
    <text evidence="3 17">General (non sugar-specific) component of the phosphoenolpyruvate-dependent sugar phosphotransferase system (sugar PTS). This major carbohydrate active-transport system catalyzes the phosphorylation of incoming sugar substrates concomitantly with their translocation across the cell membrane. Enzyme I transfers the phosphoryl group from phosphoenolpyruvate (PEP) to the phosphoryl carrier protein (HPr).</text>
</comment>
<keyword evidence="8 17" id="KW-0813">Transport</keyword>
<feature type="active site" description="Tele-phosphohistidine intermediate" evidence="18">
    <location>
        <position position="184"/>
    </location>
</feature>
<feature type="domain" description="PEP-utilising enzyme C-terminal" evidence="22">
    <location>
        <begin position="253"/>
        <end position="539"/>
    </location>
</feature>
<dbReference type="InterPro" id="IPR036637">
    <property type="entry name" value="Phosphohistidine_dom_sf"/>
</dbReference>
<evidence type="ECO:0000256" key="4">
    <source>
        <dbReference type="ARBA" id="ARBA00004496"/>
    </source>
</evidence>
<dbReference type="InterPro" id="IPR000121">
    <property type="entry name" value="PEP_util_C"/>
</dbReference>
<keyword evidence="15 17" id="KW-0460">Magnesium</keyword>
<dbReference type="SUPFAM" id="SSF47831">
    <property type="entry name" value="Enzyme I of the PEP:sugar phosphotransferase system HPr-binding (sub)domain"/>
    <property type="match status" value="1"/>
</dbReference>
<dbReference type="NCBIfam" id="TIGR01417">
    <property type="entry name" value="PTS_I_fam"/>
    <property type="match status" value="1"/>
</dbReference>
<keyword evidence="10 17" id="KW-0762">Sugar transport</keyword>
<evidence type="ECO:0000256" key="1">
    <source>
        <dbReference type="ARBA" id="ARBA00000683"/>
    </source>
</evidence>
<evidence type="ECO:0000256" key="14">
    <source>
        <dbReference type="ARBA" id="ARBA00022777"/>
    </source>
</evidence>
<dbReference type="InterPro" id="IPR036618">
    <property type="entry name" value="PtsI_HPr-bd_sf"/>
</dbReference>
<evidence type="ECO:0000256" key="6">
    <source>
        <dbReference type="ARBA" id="ARBA00012232"/>
    </source>
</evidence>
<dbReference type="AlphaFoldDB" id="A0A059Y4K4"/>
<dbReference type="PATRIC" id="fig|1316930.3.peg.689"/>
<dbReference type="EC" id="2.7.3.9" evidence="6 17"/>
<dbReference type="Gene3D" id="3.50.30.10">
    <property type="entry name" value="Phosphohistidine domain"/>
    <property type="match status" value="1"/>
</dbReference>